<comment type="caution">
    <text evidence="9">The sequence shown here is derived from an EMBL/GenBank/DDBJ whole genome shotgun (WGS) entry which is preliminary data.</text>
</comment>
<evidence type="ECO:0000256" key="2">
    <source>
        <dbReference type="ARBA" id="ARBA00001974"/>
    </source>
</evidence>
<evidence type="ECO:0000259" key="8">
    <source>
        <dbReference type="PROSITE" id="PS51645"/>
    </source>
</evidence>
<evidence type="ECO:0000256" key="7">
    <source>
        <dbReference type="RuleBase" id="RU004182"/>
    </source>
</evidence>
<reference evidence="9 10" key="1">
    <citation type="journal article" date="2022" name="Nat. Microbiol.">
        <title>The microbiome of a bacterivorous marine choanoflagellate contains a resource-demanding obligate bacterial associate.</title>
        <authorList>
            <person name="Needham D.M."/>
            <person name="Poirier C."/>
            <person name="Bachy C."/>
            <person name="George E.E."/>
            <person name="Wilken S."/>
            <person name="Yung C.C.M."/>
            <person name="Limardo A.J."/>
            <person name="Morando M."/>
            <person name="Sudek L."/>
            <person name="Malmstrom R.R."/>
            <person name="Keeling P.J."/>
            <person name="Santoro A.E."/>
            <person name="Worden A.Z."/>
        </authorList>
    </citation>
    <scope>NUCLEOTIDE SEQUENCE [LARGE SCALE GENOMIC DNA]</scope>
    <source>
        <strain evidence="9 10">Comchoano-2</strain>
    </source>
</reference>
<keyword evidence="5 7" id="KW-0274">FAD</keyword>
<comment type="cofactor">
    <cofactor evidence="2">
        <name>FAD</name>
        <dbReference type="ChEBI" id="CHEBI:57692"/>
    </cofactor>
</comment>
<dbReference type="Proteomes" id="UP001320768">
    <property type="component" value="Unassembled WGS sequence"/>
</dbReference>
<dbReference type="Gene3D" id="3.40.50.620">
    <property type="entry name" value="HUPs"/>
    <property type="match status" value="1"/>
</dbReference>
<comment type="similarity">
    <text evidence="3">Belongs to the DNA photolyase class-1 family.</text>
</comment>
<dbReference type="InterPro" id="IPR005101">
    <property type="entry name" value="Cryptochr/Photolyase_FAD-bd"/>
</dbReference>
<organism evidence="9 10">
    <name type="scientific">Candidatus Synchoanobacter obligatus</name>
    <dbReference type="NCBI Taxonomy" id="2919597"/>
    <lineage>
        <taxon>Bacteria</taxon>
        <taxon>Pseudomonadati</taxon>
        <taxon>Pseudomonadota</taxon>
        <taxon>Gammaproteobacteria</taxon>
        <taxon>Candidatus Comchoanobacterales</taxon>
        <taxon>Candidatus Comchoanobacteraceae</taxon>
        <taxon>Candidatus Synchoanobacter</taxon>
    </lineage>
</organism>
<evidence type="ECO:0000256" key="6">
    <source>
        <dbReference type="ARBA" id="ARBA00022991"/>
    </source>
</evidence>
<keyword evidence="6 7" id="KW-0157">Chromophore</keyword>
<dbReference type="InterPro" id="IPR014729">
    <property type="entry name" value="Rossmann-like_a/b/a_fold"/>
</dbReference>
<evidence type="ECO:0000313" key="9">
    <source>
        <dbReference type="EMBL" id="MCP8351844.1"/>
    </source>
</evidence>
<dbReference type="InterPro" id="IPR036155">
    <property type="entry name" value="Crypto/Photolyase_N_sf"/>
</dbReference>
<dbReference type="Pfam" id="PF00875">
    <property type="entry name" value="DNA_photolyase"/>
    <property type="match status" value="1"/>
</dbReference>
<evidence type="ECO:0000256" key="4">
    <source>
        <dbReference type="ARBA" id="ARBA00022630"/>
    </source>
</evidence>
<dbReference type="EMBL" id="JAKUDN010000001">
    <property type="protein sequence ID" value="MCP8351844.1"/>
    <property type="molecule type" value="Genomic_DNA"/>
</dbReference>
<dbReference type="InterPro" id="IPR002081">
    <property type="entry name" value="Cryptochrome/DNA_photolyase_1"/>
</dbReference>
<dbReference type="Gene3D" id="1.25.40.80">
    <property type="match status" value="1"/>
</dbReference>
<dbReference type="PROSITE" id="PS51645">
    <property type="entry name" value="PHR_CRY_ALPHA_BETA"/>
    <property type="match status" value="1"/>
</dbReference>
<evidence type="ECO:0000313" key="10">
    <source>
        <dbReference type="Proteomes" id="UP001320768"/>
    </source>
</evidence>
<dbReference type="Gene3D" id="1.10.579.10">
    <property type="entry name" value="DNA Cyclobutane Dipyrimidine Photolyase, subunit A, domain 3"/>
    <property type="match status" value="1"/>
</dbReference>
<protein>
    <submittedName>
        <fullName evidence="9">DNA photolyase family protein</fullName>
    </submittedName>
</protein>
<dbReference type="PROSITE" id="PS00394">
    <property type="entry name" value="DNA_PHOTOLYASES_1_1"/>
    <property type="match status" value="1"/>
</dbReference>
<dbReference type="InterPro" id="IPR036134">
    <property type="entry name" value="Crypto/Photolyase_FAD-like_sf"/>
</dbReference>
<keyword evidence="10" id="KW-1185">Reference proteome</keyword>
<evidence type="ECO:0000256" key="1">
    <source>
        <dbReference type="ARBA" id="ARBA00001932"/>
    </source>
</evidence>
<dbReference type="PRINTS" id="PR00147">
    <property type="entry name" value="DNAPHOTLYASE"/>
</dbReference>
<dbReference type="Pfam" id="PF03441">
    <property type="entry name" value="FAD_binding_7"/>
    <property type="match status" value="1"/>
</dbReference>
<sequence length="461" mass="53570">MNRSIVLFRLDLRIQDNPAFNAAVNDQILPIYIHDTKSLGDWPLGHNSQQWLDNALSSLNETLNNQLVILEGDTLSIVKTLCEEHQIQNVYWNRCYEPSRIAADKTLKASLKDLGIHAESFNASLLWEPWTILNQQQEPYKVYTPYYRKGCLNSTPPRAVEAIQVEQLEWIDFPQEKSSPKPIAQWDVSEQGAMNVFLNFVAEGLSGYKKQRDFPARPHTSRLSPYLHWGMISPNQIWHHVKGLTGMVPDEDIDHFLSELGWREFSYYQLYHYPSLPTDNWQKTFDRFEWEESPEQLEAWQMGKTGIPIIDAAMRELLNTGYMHNRMRMVVASFLTKNLLIHWHEGEHWFWEHLYDADLASNSASWQWVAGSGFDAAPYFRIFNSLLQSQKFDPEGDYIRQHVPELAQLPTKHLHAPWEAPEAILKEAGIHLGSTYPYPIVDLKTSRKEALERYSQMKDAS</sequence>
<dbReference type="SUPFAM" id="SSF48173">
    <property type="entry name" value="Cryptochrome/photolyase FAD-binding domain"/>
    <property type="match status" value="1"/>
</dbReference>
<evidence type="ECO:0000256" key="3">
    <source>
        <dbReference type="ARBA" id="ARBA00005862"/>
    </source>
</evidence>
<gene>
    <name evidence="9" type="ORF">MKS91_00850</name>
</gene>
<keyword evidence="4 7" id="KW-0285">Flavoprotein</keyword>
<name>A0ABT1L3Z0_9GAMM</name>
<dbReference type="SUPFAM" id="SSF52425">
    <property type="entry name" value="Cryptochrome/photolyase, N-terminal domain"/>
    <property type="match status" value="1"/>
</dbReference>
<comment type="similarity">
    <text evidence="7">Belongs to the DNA photolyase family.</text>
</comment>
<evidence type="ECO:0000256" key="5">
    <source>
        <dbReference type="ARBA" id="ARBA00022827"/>
    </source>
</evidence>
<proteinExistence type="inferred from homology"/>
<accession>A0ABT1L3Z0</accession>
<dbReference type="PANTHER" id="PTHR11455">
    <property type="entry name" value="CRYPTOCHROME"/>
    <property type="match status" value="1"/>
</dbReference>
<feature type="domain" description="Photolyase/cryptochrome alpha/beta" evidence="8">
    <location>
        <begin position="2"/>
        <end position="126"/>
    </location>
</feature>
<dbReference type="InterPro" id="IPR006050">
    <property type="entry name" value="DNA_photolyase_N"/>
</dbReference>
<dbReference type="InterPro" id="IPR018394">
    <property type="entry name" value="DNA_photolyase_1_CS_C"/>
</dbReference>
<comment type="cofactor">
    <cofactor evidence="1">
        <name>(6R)-5,10-methylene-5,6,7,8-tetrahydrofolate</name>
        <dbReference type="ChEBI" id="CHEBI:15636"/>
    </cofactor>
</comment>
<dbReference type="RefSeq" id="WP_258568953.1">
    <property type="nucleotide sequence ID" value="NZ_JAKUDN010000001.1"/>
</dbReference>
<dbReference type="PANTHER" id="PTHR11455:SF9">
    <property type="entry name" value="CRYPTOCHROME CIRCADIAN CLOCK 5 ISOFORM X1"/>
    <property type="match status" value="1"/>
</dbReference>